<evidence type="ECO:0000313" key="3">
    <source>
        <dbReference type="EMBL" id="PTL87230.1"/>
    </source>
</evidence>
<dbReference type="EMBL" id="CP007026">
    <property type="protein sequence ID" value="AJA92534.1"/>
    <property type="molecule type" value="Genomic_DNA"/>
</dbReference>
<dbReference type="RefSeq" id="WP_048106444.1">
    <property type="nucleotide sequence ID" value="NZ_CP007026.1"/>
</dbReference>
<dbReference type="EMBL" id="LXWN01000002">
    <property type="protein sequence ID" value="PTL87230.1"/>
    <property type="molecule type" value="Genomic_DNA"/>
</dbReference>
<name>A0A0A7V0G6_9ARCH</name>
<reference evidence="3 5" key="4">
    <citation type="submission" date="2018-04" db="EMBL/GenBank/DDBJ databases">
        <title>Transcriptomics of ammonia oxidizing archaea.</title>
        <authorList>
            <person name="Carini P."/>
        </authorList>
    </citation>
    <scope>NUCLEOTIDE SEQUENCE [LARGE SCALE GENOMIC DNA]</scope>
    <source>
        <strain evidence="3 5">U25</strain>
    </source>
</reference>
<sequence length="280" mass="32403">MKKESKGTKYKQRTISVWNEVAPFYHKRWAKNEVGPFGVTKKLLELSKIKKSDTVLDLACGTGLVTKKLIRKVGSKGQIYAIDSSESALKIAKKWTGDAKNLHFIRADAEKVQFETKFDAITCQYALFFFPNEQKVLKNMKKLLKKDGTITLAVHGKYNVPYFDCILESVKKFIPDYLPKYPEMDRFGTKETFADAIKKAGFKKIVVKKFVFKYSPGTFSDYWNNYKKHLSKPLREKFDSLTKFQKANLREMIKDKTLEYTKKNGKIAFPWEVLVLTAKN</sequence>
<gene>
    <name evidence="3" type="ORF">A7X95_04780</name>
    <name evidence="2" type="ORF">T478_1435</name>
</gene>
<accession>A0A0A7V0G6</accession>
<dbReference type="GO" id="GO:0032259">
    <property type="term" value="P:methylation"/>
    <property type="evidence" value="ECO:0007669"/>
    <property type="project" value="UniProtKB-KW"/>
</dbReference>
<dbReference type="KEGG" id="nbv:T478_1435"/>
<organism evidence="2 4">
    <name type="scientific">Candidatus Nitrosopelagicus brevis</name>
    <dbReference type="NCBI Taxonomy" id="1410606"/>
    <lineage>
        <taxon>Archaea</taxon>
        <taxon>Nitrososphaerota</taxon>
    </lineage>
</organism>
<dbReference type="PANTHER" id="PTHR43861">
    <property type="entry name" value="TRANS-ACONITATE 2-METHYLTRANSFERASE-RELATED"/>
    <property type="match status" value="1"/>
</dbReference>
<dbReference type="HOGENOM" id="CLU_037990_2_3_2"/>
<dbReference type="Proteomes" id="UP000030944">
    <property type="component" value="Chromosome"/>
</dbReference>
<dbReference type="InterPro" id="IPR029063">
    <property type="entry name" value="SAM-dependent_MTases_sf"/>
</dbReference>
<reference evidence="2 4" key="1">
    <citation type="journal article" date="2015" name="Proc. Natl. Acad. Sci. U.S.A.">
        <title>Genomic and proteomic characterization of "Candidatus Nitrosopelagicus brevis": An ammonia-oxidizing archaeon from the open ocean.</title>
        <authorList>
            <person name="Santoro A.E."/>
            <person name="Dupont C.L."/>
            <person name="Richter R.A."/>
            <person name="Craig M.T."/>
            <person name="Carini P."/>
            <person name="McIlvin M.R."/>
            <person name="Yang Y."/>
            <person name="Orsi W.D."/>
            <person name="Moran D.M."/>
            <person name="Saito M.A."/>
        </authorList>
    </citation>
    <scope>NUCLEOTIDE SEQUENCE [LARGE SCALE GENOMIC DNA]</scope>
    <source>
        <strain evidence="2">CN25</strain>
        <strain evidence="4">V2</strain>
    </source>
</reference>
<reference evidence="3" key="3">
    <citation type="submission" date="2016-05" db="EMBL/GenBank/DDBJ databases">
        <authorList>
            <person name="Lavstsen T."/>
            <person name="Jespersen J.S."/>
        </authorList>
    </citation>
    <scope>NUCLEOTIDE SEQUENCE [LARGE SCALE GENOMIC DNA]</scope>
    <source>
        <strain evidence="3">U25</strain>
    </source>
</reference>
<keyword evidence="2" id="KW-0489">Methyltransferase</keyword>
<dbReference type="GO" id="GO:0008168">
    <property type="term" value="F:methyltransferase activity"/>
    <property type="evidence" value="ECO:0007669"/>
    <property type="project" value="UniProtKB-KW"/>
</dbReference>
<evidence type="ECO:0000259" key="1">
    <source>
        <dbReference type="Pfam" id="PF13847"/>
    </source>
</evidence>
<keyword evidence="5" id="KW-1185">Reference proteome</keyword>
<evidence type="ECO:0000313" key="4">
    <source>
        <dbReference type="Proteomes" id="UP000030944"/>
    </source>
</evidence>
<dbReference type="SUPFAM" id="SSF53335">
    <property type="entry name" value="S-adenosyl-L-methionine-dependent methyltransferases"/>
    <property type="match status" value="1"/>
</dbReference>
<dbReference type="AlphaFoldDB" id="A0A0A7V0G6"/>
<keyword evidence="2" id="KW-0808">Transferase</keyword>
<evidence type="ECO:0000313" key="2">
    <source>
        <dbReference type="EMBL" id="AJA92534.1"/>
    </source>
</evidence>
<dbReference type="GeneID" id="24817303"/>
<evidence type="ECO:0000313" key="5">
    <source>
        <dbReference type="Proteomes" id="UP000241022"/>
    </source>
</evidence>
<dbReference type="Gene3D" id="3.40.50.150">
    <property type="entry name" value="Vaccinia Virus protein VP39"/>
    <property type="match status" value="1"/>
</dbReference>
<reference evidence="5" key="2">
    <citation type="submission" date="2016-05" db="EMBL/GenBank/DDBJ databases">
        <authorList>
            <person name="Dupont C."/>
            <person name="Santoro A."/>
        </authorList>
    </citation>
    <scope>NUCLEOTIDE SEQUENCE [LARGE SCALE GENOMIC DNA]</scope>
    <source>
        <strain evidence="5">U25</strain>
    </source>
</reference>
<feature type="domain" description="Methyltransferase" evidence="1">
    <location>
        <begin position="50"/>
        <end position="156"/>
    </location>
</feature>
<proteinExistence type="predicted"/>
<dbReference type="InterPro" id="IPR025714">
    <property type="entry name" value="Methyltranfer_dom"/>
</dbReference>
<dbReference type="CDD" id="cd02440">
    <property type="entry name" value="AdoMet_MTases"/>
    <property type="match status" value="1"/>
</dbReference>
<dbReference type="Pfam" id="PF13847">
    <property type="entry name" value="Methyltransf_31"/>
    <property type="match status" value="1"/>
</dbReference>
<dbReference type="STRING" id="1410606.T478_1435"/>
<dbReference type="Proteomes" id="UP000241022">
    <property type="component" value="Unassembled WGS sequence"/>
</dbReference>
<protein>
    <submittedName>
        <fullName evidence="3">Methyltransferase type 11</fullName>
    </submittedName>
    <submittedName>
        <fullName evidence="2">Methyltransferase, UbiE/COQ5 family</fullName>
    </submittedName>
</protein>